<evidence type="ECO:0000259" key="1">
    <source>
        <dbReference type="PROSITE" id="PS50853"/>
    </source>
</evidence>
<gene>
    <name evidence="2" type="ORF">PDESU_02853</name>
</gene>
<dbReference type="Gene3D" id="2.60.40.10">
    <property type="entry name" value="Immunoglobulins"/>
    <property type="match status" value="7"/>
</dbReference>
<dbReference type="CDD" id="cd00063">
    <property type="entry name" value="FN3"/>
    <property type="match status" value="1"/>
</dbReference>
<dbReference type="InterPro" id="IPR011635">
    <property type="entry name" value="CARDB"/>
</dbReference>
<proteinExistence type="predicted"/>
<dbReference type="InterPro" id="IPR015919">
    <property type="entry name" value="Cadherin-like_sf"/>
</dbReference>
<dbReference type="InterPro" id="IPR038081">
    <property type="entry name" value="CalX-like_sf"/>
</dbReference>
<name>A0A6C2U3W0_PONDE</name>
<dbReference type="Gene3D" id="2.130.10.130">
    <property type="entry name" value="Integrin alpha, N-terminal"/>
    <property type="match status" value="1"/>
</dbReference>
<dbReference type="SUPFAM" id="SSF69318">
    <property type="entry name" value="Integrin alpha N-terminal domain"/>
    <property type="match status" value="1"/>
</dbReference>
<accession>A0A6C2U3W0</accession>
<dbReference type="Pfam" id="PF07705">
    <property type="entry name" value="CARDB"/>
    <property type="match status" value="1"/>
</dbReference>
<dbReference type="Pfam" id="PF05345">
    <property type="entry name" value="He_PIG"/>
    <property type="match status" value="1"/>
</dbReference>
<dbReference type="InterPro" id="IPR013783">
    <property type="entry name" value="Ig-like_fold"/>
</dbReference>
<dbReference type="InterPro" id="IPR028994">
    <property type="entry name" value="Integrin_alpha_N"/>
</dbReference>
<dbReference type="SUPFAM" id="SSF49478">
    <property type="entry name" value="Cna protein B-type domain"/>
    <property type="match status" value="1"/>
</dbReference>
<sequence length="3899" mass="413038">MISGRTFWQASRSSALRVCMLAVWAFLAFSSFGEVLLREVVSRETSLFVGAGSTNEWKEIASRECTLFIGQAFSNEAPETLSREISILISSDEPPAAIDTLGIVSSPTGSEVELDWSSYNELAERDVVYYAIYYSSTAITDISGMTAYTNIPAGQLSLLFTGLTEWQDHFFVVVPVDAQGNYDPAYTYTASYVLGAEVVSREISLFNGHGDLSLPEVVSRELSIVVDAAGPPDRIPDLVVSTSPTGESVELDWSAYNELAQRDIVRYDIYYSDQPFTDVSTLSVYTNVMAGTQVVMLDGLPAWQTHYFAVVPVDGLGNQDYGIVYSAAYVFTGELVSREVGLFVGATDSNTYSEVISRELSIVVADAVAPAPVTGIGSGFTAITSTEAYQAVELAWPLYNELAQNDLTSYRIYVADTYFEDVSGMEPFETIDGGRLSYTLGGLDSGGIFYVAVVGEDAGGNYDPAVYSVSCQASVGGVGAVRNLAVEAGPDSMVFTWDPPEEGTGFLDHFEVYFGGSAEPEWLPVGTLSYAATNLLAAHGYNFRIVAVDIFDIDNGSSTILGVTWLPNPGNLYLTERDGQVEIEWDSAEPSQFVQRYEIYRSTSAIGNIASMVPVATSLTTRVVLGSLAEVENDWFAVSTVNILGDTDPVVESIQVFKVGQAITFVPIVPGPALIPLSATASSGLPVRYTVTPSQTAEIVNSNSLSVIQGGTVRVAAIQDGNESYWPAEASQTLRLPPVIQSFTANSVAIANGLVIDRDATLAVEARDADGIGAIEFKMREVGTGSWTVLSNGSTASLPVTSLPSGDYELQVSVTAAGTNTTIQANTVTLEPQPVLSVLIDDALFEGMTLVGTVSVQRARSSDLTVTVGSSHLSQVQPGAAPVIPAGQTSAAFEITGLDDETIEDIIDVRITVSAPSAVSAETTVTLVDDDWPGISLSLSRTIVPESAGPNAVVGRIERSITSTEPLTVWLTNSDPTAADVPESVVIPANESFADFLIGAVDDELLDGSQITLISGEIRIDDSAIIQTSVQSLEVGDDEGPTLELQYGKGWIFEGETNQLVVLRRGGATNNPVEVTLSVDRPGELELPVSAVLSNGVTDLPVSMIGLDGTNGTRSVLVTASATNYGPAQLTLVVTDEIKPDFVISAIASETDLESDETFDVTYWLENRGSGLSDESFVQRIFLAQDGVADGNILLAQDVMVQDMPAGGSIEKTINVRAPQGAGEYSLFVIADAGLSVDELVEWNNAKIYGQPLTVGIPWSVTVQTDAELIPANTPILFYGSAVRSGGTKAPFVTVNLHIRVGGAERVVSAVTDANGDYELEWTPLPNEGGDYEVGACHPGLSEAPTQDTFAILTVLPDFPSDAIVFIEGGSTTVVGSVSNPTVYDLTGLSLSLVGAPAGFSVEAVLSNSVLTAGSSVGLSVSIDGDIGYSGAHSFTVRLSTEQGVTIDVPVLLNVIPLTPKLVVYPELLKSSVLRGGSKVYNFIIKNEGGLESGAINVLLPDLSWMMPASTGQVPSIAPGDFAMVSLLLQPGPSEMLTLHSGHMVLVPANGSNKNLPFEFRVVSDETGDLEVTVTDEFTYFAEGSPPVVGAEVVVRDAITAEEILSGVSGTNGNVRFDGLLEGWYTIEVDSANHTRSVKNLQVHAGELNRTEVFISREFVTYRWSVEEIEFEDRYQISIESTYEVNVPAPVVTVTPSVLDVSGLDQLGQTKVINFTIENHGFIDAEEGAFTFNSHPDYRVTPLIEQIGTIPAKSSMIIPVVVQRTGGVPGPDNVSAYKVATSSGGGCGFGGKVSYAYICGIKVPVLVPIPASGAGGGCGGGAVAAAYGGGGGGRGSINSVEFESEVGELNCDCLPLWAFECFIGFTPMGCAYGAGKAAYTRTSKDAALAAIGCIPGTNPLLCYYSLIDCLTSPSSKGGDSLSTDSSSPYDPWYSVVGPELRGQSAELDAALAKIELTYTRYQILLGSRERVMAMDSEEQREWHGKLVEVMQSGSEEAEVISAAEMSELESLAVSLGIPTAAVMPVAERFNRTWDYYARNIKTVADVPPGESTDFIDENELLAVELAMDVALSESRQQGYADPADEFETVFTEFTNSLMEDSDGVCAKVRIKIDQQAVMTRSAFRATLELSNQKVETGLQHVAFDLNVHDSSGLSANDRFNIRVTDMQGLSAIDGSDALGLGADATVQWTLIPRDSAAPSVDTVYLISGTIGYVQDGTPVSIPVQPVPVTVRPDAALHLKYFHQRDVVSDDPHTDPVEAKEPFALAVVVENKGGGAARNLTINSAQPEIVDNEKGLLIDFEIIGSQMGGEARSPSLMADFGNIDPAQRKTATWWMTASLHGFFSDYEATFEHLDGFGDPRISLIKEVRIYEMIRMANALGDQDDGQPDFFTNEDYELGEAQIGDTLHLSDGTVTNVAYLGEGASCSNVVAGNLMVELALTNGAQTGWTYLRFPDPADGLFELAEVVRSDGLVIPVGTNVWTTDRTFIGQGKRPVYENYLHLLDYDSTGVYTLRYAEIAADVTPPSSSVEPLPAASSVYIPVMWGGADDVALATFDIMVSTNGGPWAVWQDDTTRISSIFQGEAGQTYAFYSIATDTAGNVESKAAVQEAVTTVSIINQLPSIALIPDTNITEGATLTYQVVADDPDGDNAELGYSVVSDRTGVTVDDDGLIRWQTSELDGGTHAQIQVTVMDSGMPVGISSQWFTVSVDEVNTAPVLTAIDPQVVAVGSELRVTAVAVDHDVPAQTITYGLDDGYPAGMNIDPVSGLIDWSPPTNLVGQSVPVSVIATDDGAPSVAATNTFTVTVVEKLLDTAPPLPVAGLGVSPDTGLSESDAVLSVTNFSVIGTLPETGLWVEIFEGSNLLASASVVNTELDIPVALGGAGAFELTVRCTDEAGNASDNDLPLTIDLTPPTVDLFLGGELKDATNYLAVASATMVFDETVNVPELMADGLIDAALRIVSSNATVVPALEDLDWHSASNTLVWTVPTNTLGLGEWTLQLDGRLVEDVAGNSLEADGDYTELGIPVYGNHEELVSVHSYAAPVWHDFDGDGLGDLLVGEKTTNSEGRIQIYLNEGSSTNPAPVYSGLLEVDGAPLAVPGAGCLGLSFRLADLTQNGLADLVVGRADGSVWLYETSAIESNTWTIGAGAEIWSGASARAVVDVVDYDADGTNDIVVGGMDGLFRMIGLDGTATVVGPVVDAGRSAPSFTDLNGDGVTNLVSGDTDGDLWAFFGDTAWSLVDTPDTWTRSRPFVADVNGDGVPDILLGTADGRVRLFAGAAPQNPALAFTVVDAGPSHTLTATSGEGGHLEPEGSVTVYEGENQTFAVVPDDYWHVDEVFANGLSLGPVLSHTFINVVENGLIHATFAQNMVTNAPVPVPEAWLAGYGWTNNFEFANTNDFDGDGFAAWQEYVAGTSPTDKASLFRIIEIDTTGTNVLVKWAPSVAGRRYKLMRAPEPGGTYAEVATLDGPADTLTASTMDDVAMYRVEVGLSEAPPQWTVIAFAGANGSISPAGLQYATPGSNTFHFSITPDEWYHVADVKTNGVSVGAVESLTLSNVTANVGIQAEFALNLVVSAPVAVPERYLARFGWTNNLDAVVTNDFDGDGFAVWQEYVAGSSPTNAASFFRITQILNQDGSLLISWTPSIEDRRYRVMRAPALGQPFSEQVGSVVGPANSIIVPASQSMGMLRIEVELTDAGPQWLVMATAGAHGSISPSGLHYASPGSNTFHFAITPAQWYHIADVTVNGVSTGAVETLLLERIDQNMEIHATFAENLVTNAPVAVPEHWLASHGWTNGFSSIVTNDADGDQFSTWQEFVAGSVPTNGRSFLQITNSVVENGKWIIEWTPSVSGRTYTPVLMDLSTGSNAPLPSVEGGRINVSTNAVPGVSGAMKIECRLGPSD</sequence>
<dbReference type="SUPFAM" id="SSF49313">
    <property type="entry name" value="Cadherin-like"/>
    <property type="match status" value="1"/>
</dbReference>
<protein>
    <recommendedName>
        <fullName evidence="1">Fibronectin type-III domain-containing protein</fullName>
    </recommendedName>
</protein>
<reference evidence="2 3" key="1">
    <citation type="submission" date="2019-04" db="EMBL/GenBank/DDBJ databases">
        <authorList>
            <person name="Van Vliet M D."/>
        </authorList>
    </citation>
    <scope>NUCLEOTIDE SEQUENCE [LARGE SCALE GENOMIC DNA]</scope>
    <source>
        <strain evidence="2 3">F1</strain>
    </source>
</reference>
<evidence type="ECO:0000313" key="3">
    <source>
        <dbReference type="Proteomes" id="UP000366872"/>
    </source>
</evidence>
<dbReference type="GO" id="GO:0016020">
    <property type="term" value="C:membrane"/>
    <property type="evidence" value="ECO:0007669"/>
    <property type="project" value="InterPro"/>
</dbReference>
<dbReference type="EMBL" id="CAAHFG010000001">
    <property type="protein sequence ID" value="VGO14294.1"/>
    <property type="molecule type" value="Genomic_DNA"/>
</dbReference>
<dbReference type="SUPFAM" id="SSF141072">
    <property type="entry name" value="CalX-like"/>
    <property type="match status" value="1"/>
</dbReference>
<dbReference type="CDD" id="cd11304">
    <property type="entry name" value="Cadherin_repeat"/>
    <property type="match status" value="1"/>
</dbReference>
<dbReference type="SUPFAM" id="SSF49265">
    <property type="entry name" value="Fibronectin type III"/>
    <property type="match status" value="2"/>
</dbReference>
<dbReference type="InterPro" id="IPR003961">
    <property type="entry name" value="FN3_dom"/>
</dbReference>
<dbReference type="SMART" id="SM00060">
    <property type="entry name" value="FN3"/>
    <property type="match status" value="3"/>
</dbReference>
<keyword evidence="3" id="KW-1185">Reference proteome</keyword>
<feature type="domain" description="Fibronectin type-III" evidence="1">
    <location>
        <begin position="477"/>
        <end position="569"/>
    </location>
</feature>
<dbReference type="Proteomes" id="UP000366872">
    <property type="component" value="Unassembled WGS sequence"/>
</dbReference>
<dbReference type="PROSITE" id="PS50853">
    <property type="entry name" value="FN3"/>
    <property type="match status" value="1"/>
</dbReference>
<organism evidence="2 3">
    <name type="scientific">Pontiella desulfatans</name>
    <dbReference type="NCBI Taxonomy" id="2750659"/>
    <lineage>
        <taxon>Bacteria</taxon>
        <taxon>Pseudomonadati</taxon>
        <taxon>Kiritimatiellota</taxon>
        <taxon>Kiritimatiellia</taxon>
        <taxon>Kiritimatiellales</taxon>
        <taxon>Pontiellaceae</taxon>
        <taxon>Pontiella</taxon>
    </lineage>
</organism>
<evidence type="ECO:0000313" key="2">
    <source>
        <dbReference type="EMBL" id="VGO14294.1"/>
    </source>
</evidence>
<dbReference type="GO" id="GO:0005509">
    <property type="term" value="F:calcium ion binding"/>
    <property type="evidence" value="ECO:0007669"/>
    <property type="project" value="InterPro"/>
</dbReference>
<dbReference type="InterPro" id="IPR036116">
    <property type="entry name" value="FN3_sf"/>
</dbReference>